<evidence type="ECO:0000256" key="1">
    <source>
        <dbReference type="SAM" id="MobiDB-lite"/>
    </source>
</evidence>
<feature type="compositionally biased region" description="Basic and acidic residues" evidence="1">
    <location>
        <begin position="449"/>
        <end position="473"/>
    </location>
</feature>
<dbReference type="Proteomes" id="UP000038009">
    <property type="component" value="Unassembled WGS sequence"/>
</dbReference>
<evidence type="ECO:0000313" key="3">
    <source>
        <dbReference type="Proteomes" id="UP000038009"/>
    </source>
</evidence>
<sequence length="473" mass="51631">MLCQTSVRRIGTLSTVLANGALYLAHWAALQTPASALALSGCFFRCLTLPLTVYGDQCLRRAACALPELQNAHTDYLSIVDHPNAIAWEKRVAAQKLQRDRQRIFHSYRTNNVKMFAPHAVAAAASLYCLGVPTQQIGTFFIQDAGMAIVSPLAVSYVTSASASAGHFAWATTLATTTSAAAASSSSVAATSVLFTVDPTLALAAGLTCFNVCRHLHQRMGFNTRLDRWIGNVRRAALGSCAVIATGSLLSGPLAYALAVPAFHFFPPYLAPAWLGMGAATALKNAIASTAPGRALFRLPSYPPQHGTYGEESTAAGHEYRLAFTGVDVEETRHVWETQKRVLDYECDVRIHRWLTRLGLFDELDELTYEADRLRQKRAVARQRRLARDAAASPSAEPEGRAAHAGPTTQAARRRHAMRQEEPFSTQRATTTNGADGVSEEALIAQMDRLQEEESKRRQDLKAAREVAWKQKH</sequence>
<accession>A0A0N1I3N4</accession>
<dbReference type="AlphaFoldDB" id="A0A0N1I3N4"/>
<dbReference type="OrthoDB" id="260937at2759"/>
<reference evidence="2 3" key="1">
    <citation type="journal article" date="2015" name="PLoS Pathog.">
        <title>Leptomonas seymouri: Adaptations to the Dixenous Life Cycle Analyzed by Genome Sequencing, Transcriptome Profiling and Co-infection with Leishmania donovani.</title>
        <authorList>
            <person name="Kraeva N."/>
            <person name="Butenko A."/>
            <person name="Hlavacova J."/>
            <person name="Kostygov A."/>
            <person name="Myskova J."/>
            <person name="Grybchuk D."/>
            <person name="Lestinova T."/>
            <person name="Votypka J."/>
            <person name="Volf P."/>
            <person name="Opperdoes F."/>
            <person name="Flegontov P."/>
            <person name="Lukes J."/>
            <person name="Yurchenko V."/>
        </authorList>
    </citation>
    <scope>NUCLEOTIDE SEQUENCE [LARGE SCALE GENOMIC DNA]</scope>
    <source>
        <strain evidence="2 3">ATCC 30220</strain>
    </source>
</reference>
<comment type="caution">
    <text evidence="2">The sequence shown here is derived from an EMBL/GenBank/DDBJ whole genome shotgun (WGS) entry which is preliminary data.</text>
</comment>
<feature type="region of interest" description="Disordered" evidence="1">
    <location>
        <begin position="385"/>
        <end position="473"/>
    </location>
</feature>
<evidence type="ECO:0000313" key="2">
    <source>
        <dbReference type="EMBL" id="KPI86592.1"/>
    </source>
</evidence>
<name>A0A0N1I3N4_LEPSE</name>
<dbReference type="OMA" id="NVKMTAP"/>
<protein>
    <submittedName>
        <fullName evidence="2">Uncharacterized protein</fullName>
    </submittedName>
</protein>
<proteinExistence type="predicted"/>
<feature type="compositionally biased region" description="Polar residues" evidence="1">
    <location>
        <begin position="423"/>
        <end position="434"/>
    </location>
</feature>
<organism evidence="2 3">
    <name type="scientific">Leptomonas seymouri</name>
    <dbReference type="NCBI Taxonomy" id="5684"/>
    <lineage>
        <taxon>Eukaryota</taxon>
        <taxon>Discoba</taxon>
        <taxon>Euglenozoa</taxon>
        <taxon>Kinetoplastea</taxon>
        <taxon>Metakinetoplastina</taxon>
        <taxon>Trypanosomatida</taxon>
        <taxon>Trypanosomatidae</taxon>
        <taxon>Leishmaniinae</taxon>
        <taxon>Leptomonas</taxon>
    </lineage>
</organism>
<dbReference type="EMBL" id="LJSK01000123">
    <property type="protein sequence ID" value="KPI86592.1"/>
    <property type="molecule type" value="Genomic_DNA"/>
</dbReference>
<dbReference type="VEuPathDB" id="TriTrypDB:Lsey_0123_0020"/>
<gene>
    <name evidence="2" type="ORF">ABL78_4321</name>
</gene>
<keyword evidence="3" id="KW-1185">Reference proteome</keyword>